<reference evidence="1 2" key="1">
    <citation type="submission" date="2017-08" db="EMBL/GenBank/DDBJ databases">
        <title>Complete Genome Sequence of Streptomyces formicae KY5, the formicamycin producer.</title>
        <authorList>
            <person name="Holmes N.A."/>
            <person name="Devine R."/>
            <person name="Qin Z."/>
            <person name="Seipke R.F."/>
            <person name="Wilkinson B."/>
            <person name="Hutchings M.I."/>
        </authorList>
    </citation>
    <scope>NUCLEOTIDE SEQUENCE [LARGE SCALE GENOMIC DNA]</scope>
    <source>
        <strain evidence="1 2">KY5</strain>
    </source>
</reference>
<name>A0A291Q612_9ACTN</name>
<dbReference type="EMBL" id="CP022685">
    <property type="protein sequence ID" value="ATL26946.1"/>
    <property type="molecule type" value="Genomic_DNA"/>
</dbReference>
<dbReference type="AlphaFoldDB" id="A0A291Q612"/>
<evidence type="ECO:0000313" key="2">
    <source>
        <dbReference type="Proteomes" id="UP000221011"/>
    </source>
</evidence>
<evidence type="ECO:0000313" key="1">
    <source>
        <dbReference type="EMBL" id="ATL26946.1"/>
    </source>
</evidence>
<accession>A0A291Q612</accession>
<organism evidence="1 2">
    <name type="scientific">Streptomyces formicae</name>
    <dbReference type="NCBI Taxonomy" id="1616117"/>
    <lineage>
        <taxon>Bacteria</taxon>
        <taxon>Bacillati</taxon>
        <taxon>Actinomycetota</taxon>
        <taxon>Actinomycetes</taxon>
        <taxon>Kitasatosporales</taxon>
        <taxon>Streptomycetaceae</taxon>
        <taxon>Streptomyces</taxon>
    </lineage>
</organism>
<sequence>MDAELTALAAAGATALVQQMVTDGWEGVRGRVAALFSRGSGDEEGAVAGELEEARDEVVAARDTGDVAVADDVRAEWRSRLRRRLAADPDAVAELRALLAELGPDDGPSGSVVHNSISGGVQHGQVIQAHTVGDLTIGDSRDRQGR</sequence>
<dbReference type="Proteomes" id="UP000221011">
    <property type="component" value="Chromosome"/>
</dbReference>
<proteinExistence type="predicted"/>
<keyword evidence="2" id="KW-1185">Reference proteome</keyword>
<gene>
    <name evidence="1" type="ORF">KY5_1928c</name>
</gene>
<protein>
    <submittedName>
        <fullName evidence="1">Uncharacterized protein</fullName>
    </submittedName>
</protein>
<dbReference type="RefSeq" id="WP_098241850.1">
    <property type="nucleotide sequence ID" value="NZ_CP022685.1"/>
</dbReference>
<dbReference type="KEGG" id="sfk:KY5_1928c"/>